<dbReference type="GO" id="GO:0016810">
    <property type="term" value="F:hydrolase activity, acting on carbon-nitrogen (but not peptide) bonds"/>
    <property type="evidence" value="ECO:0007669"/>
    <property type="project" value="InterPro"/>
</dbReference>
<dbReference type="PANTHER" id="PTHR10587">
    <property type="entry name" value="GLYCOSYL TRANSFERASE-RELATED"/>
    <property type="match status" value="1"/>
</dbReference>
<keyword evidence="1" id="KW-1003">Cell membrane</keyword>
<evidence type="ECO:0000256" key="1">
    <source>
        <dbReference type="ARBA" id="ARBA00022475"/>
    </source>
</evidence>
<dbReference type="Pfam" id="PF02660">
    <property type="entry name" value="G3P_acyltransf"/>
    <property type="match status" value="1"/>
</dbReference>
<dbReference type="InterPro" id="IPR002509">
    <property type="entry name" value="NODB_dom"/>
</dbReference>
<evidence type="ECO:0000256" key="4">
    <source>
        <dbReference type="ARBA" id="ARBA00022692"/>
    </source>
</evidence>
<evidence type="ECO:0000256" key="5">
    <source>
        <dbReference type="ARBA" id="ARBA00022989"/>
    </source>
</evidence>
<keyword evidence="2" id="KW-0444">Lipid biosynthesis</keyword>
<dbReference type="SUPFAM" id="SSF88713">
    <property type="entry name" value="Glycoside hydrolase/deacetylase"/>
    <property type="match status" value="1"/>
</dbReference>
<dbReference type="Gene3D" id="3.20.20.370">
    <property type="entry name" value="Glycoside hydrolase/deacetylase"/>
    <property type="match status" value="1"/>
</dbReference>
<keyword evidence="9" id="KW-1208">Phospholipid metabolism</keyword>
<dbReference type="GO" id="GO:0005975">
    <property type="term" value="P:carbohydrate metabolic process"/>
    <property type="evidence" value="ECO:0007669"/>
    <property type="project" value="InterPro"/>
</dbReference>
<dbReference type="InterPro" id="IPR003811">
    <property type="entry name" value="G3P_acylTferase_PlsY"/>
</dbReference>
<dbReference type="GO" id="GO:0005886">
    <property type="term" value="C:plasma membrane"/>
    <property type="evidence" value="ECO:0007669"/>
    <property type="project" value="InterPro"/>
</dbReference>
<protein>
    <submittedName>
        <fullName evidence="12">Polysaccharide deacetylase</fullName>
    </submittedName>
</protein>
<dbReference type="CDD" id="cd10917">
    <property type="entry name" value="CE4_NodB_like_6s_7s"/>
    <property type="match status" value="1"/>
</dbReference>
<accession>A0A424YBS3</accession>
<dbReference type="Proteomes" id="UP000285138">
    <property type="component" value="Unassembled WGS sequence"/>
</dbReference>
<feature type="transmembrane region" description="Helical" evidence="10">
    <location>
        <begin position="97"/>
        <end position="116"/>
    </location>
</feature>
<dbReference type="AlphaFoldDB" id="A0A424YBS3"/>
<keyword evidence="5 10" id="KW-1133">Transmembrane helix</keyword>
<organism evidence="12 13">
    <name type="scientific">Candidatus Syntrophonatronum acetioxidans</name>
    <dbReference type="NCBI Taxonomy" id="1795816"/>
    <lineage>
        <taxon>Bacteria</taxon>
        <taxon>Bacillati</taxon>
        <taxon>Bacillota</taxon>
        <taxon>Clostridia</taxon>
        <taxon>Eubacteriales</taxon>
        <taxon>Syntrophomonadaceae</taxon>
        <taxon>Candidatus Syntrophonatronum</taxon>
    </lineage>
</organism>
<feature type="transmembrane region" description="Helical" evidence="10">
    <location>
        <begin position="206"/>
        <end position="226"/>
    </location>
</feature>
<feature type="transmembrane region" description="Helical" evidence="10">
    <location>
        <begin position="149"/>
        <end position="166"/>
    </location>
</feature>
<dbReference type="InterPro" id="IPR050248">
    <property type="entry name" value="Polysacc_deacetylase_ArnD"/>
</dbReference>
<name>A0A424YBS3_9FIRM</name>
<dbReference type="GO" id="GO:0043772">
    <property type="term" value="F:acyl-phosphate glycerol-3-phosphate acyltransferase activity"/>
    <property type="evidence" value="ECO:0007669"/>
    <property type="project" value="InterPro"/>
</dbReference>
<evidence type="ECO:0000259" key="11">
    <source>
        <dbReference type="PROSITE" id="PS51677"/>
    </source>
</evidence>
<comment type="caution">
    <text evidence="12">The sequence shown here is derived from an EMBL/GenBank/DDBJ whole genome shotgun (WGS) entry which is preliminary data.</text>
</comment>
<reference evidence="12 13" key="1">
    <citation type="submission" date="2018-08" db="EMBL/GenBank/DDBJ databases">
        <title>The metabolism and importance of syntrophic acetate oxidation coupled to methane or sulfide production in haloalkaline environments.</title>
        <authorList>
            <person name="Timmers P.H.A."/>
            <person name="Vavourakis C.D."/>
            <person name="Sorokin D.Y."/>
            <person name="Sinninghe Damste J.S."/>
            <person name="Muyzer G."/>
            <person name="Stams A.J.M."/>
            <person name="Plugge C.M."/>
        </authorList>
    </citation>
    <scope>NUCLEOTIDE SEQUENCE [LARGE SCALE GENOMIC DNA]</scope>
    <source>
        <strain evidence="12">MSAO_Bac1</strain>
    </source>
</reference>
<evidence type="ECO:0000256" key="3">
    <source>
        <dbReference type="ARBA" id="ARBA00022679"/>
    </source>
</evidence>
<sequence length="443" mass="51152">MKVDTFFFVALISYLIGSFPTYIFLNRLWRRVSRGKGEISPLIVFFLDILKGASALWLAEYLINTHMAMSIAALAVVTGHFWSIFHRFRRRSGMAPLVGALAVLTPQVLPILLLIWGITLLLFRYSTISIVISVVSLPLIMWFYYRYDLFVILGILMAALVLYHQLSEMEKIAWGAETKIGEEPARLGYREYRKKVRSPARTFRRIFLFNLIVMLLAFFYLNFYVYRGFEMQTEIIRAGKPQLNAVAITFDDGPDPFYTPQILDILKEKEIKATFFMVGKHVELYPDIARKIVEEGHDIGNHTYSHRNLLFLDRERALEEIVKAEEAIIEATGERPRYFRPPRGLYSLAVRDIMEEREYKMILWSLSSRDWAEISAREITGHILNDVTGGDILLFHDSGGLVARVGGDRRNTVKALPRVIEELSQRGYQFVTVSELMELSQIE</sequence>
<evidence type="ECO:0000256" key="9">
    <source>
        <dbReference type="ARBA" id="ARBA00023264"/>
    </source>
</evidence>
<evidence type="ECO:0000313" key="12">
    <source>
        <dbReference type="EMBL" id="RQD74624.1"/>
    </source>
</evidence>
<evidence type="ECO:0000256" key="8">
    <source>
        <dbReference type="ARBA" id="ARBA00023209"/>
    </source>
</evidence>
<keyword evidence="8" id="KW-0594">Phospholipid biosynthesis</keyword>
<evidence type="ECO:0000256" key="7">
    <source>
        <dbReference type="ARBA" id="ARBA00023136"/>
    </source>
</evidence>
<feature type="transmembrane region" description="Helical" evidence="10">
    <location>
        <begin position="65"/>
        <end position="85"/>
    </location>
</feature>
<evidence type="ECO:0000256" key="2">
    <source>
        <dbReference type="ARBA" id="ARBA00022516"/>
    </source>
</evidence>
<feature type="transmembrane region" description="Helical" evidence="10">
    <location>
        <begin position="37"/>
        <end position="59"/>
    </location>
</feature>
<feature type="transmembrane region" description="Helical" evidence="10">
    <location>
        <begin position="6"/>
        <end position="25"/>
    </location>
</feature>
<evidence type="ECO:0000256" key="6">
    <source>
        <dbReference type="ARBA" id="ARBA00023098"/>
    </source>
</evidence>
<dbReference type="GO" id="GO:0008654">
    <property type="term" value="P:phospholipid biosynthetic process"/>
    <property type="evidence" value="ECO:0007669"/>
    <property type="project" value="UniProtKB-KW"/>
</dbReference>
<keyword evidence="3" id="KW-0808">Transferase</keyword>
<feature type="domain" description="NodB homology" evidence="11">
    <location>
        <begin position="244"/>
        <end position="431"/>
    </location>
</feature>
<keyword evidence="4 10" id="KW-0812">Transmembrane</keyword>
<keyword evidence="7 10" id="KW-0472">Membrane</keyword>
<dbReference type="Pfam" id="PF01522">
    <property type="entry name" value="Polysacc_deac_1"/>
    <property type="match status" value="1"/>
</dbReference>
<keyword evidence="6" id="KW-0443">Lipid metabolism</keyword>
<evidence type="ECO:0000256" key="10">
    <source>
        <dbReference type="SAM" id="Phobius"/>
    </source>
</evidence>
<dbReference type="SMART" id="SM01207">
    <property type="entry name" value="G3P_acyltransf"/>
    <property type="match status" value="1"/>
</dbReference>
<evidence type="ECO:0000313" key="13">
    <source>
        <dbReference type="Proteomes" id="UP000285138"/>
    </source>
</evidence>
<dbReference type="InterPro" id="IPR011330">
    <property type="entry name" value="Glyco_hydro/deAcase_b/a-brl"/>
</dbReference>
<gene>
    <name evidence="12" type="ORF">D5R97_07535</name>
</gene>
<proteinExistence type="predicted"/>
<dbReference type="EMBL" id="QZAA01000198">
    <property type="protein sequence ID" value="RQD74624.1"/>
    <property type="molecule type" value="Genomic_DNA"/>
</dbReference>
<dbReference type="PROSITE" id="PS51677">
    <property type="entry name" value="NODB"/>
    <property type="match status" value="1"/>
</dbReference>